<keyword evidence="2" id="KW-1185">Reference proteome</keyword>
<organism evidence="1 2">
    <name type="scientific">Dothistroma septosporum (strain NZE10 / CBS 128990)</name>
    <name type="common">Red band needle blight fungus</name>
    <name type="synonym">Mycosphaerella pini</name>
    <dbReference type="NCBI Taxonomy" id="675120"/>
    <lineage>
        <taxon>Eukaryota</taxon>
        <taxon>Fungi</taxon>
        <taxon>Dikarya</taxon>
        <taxon>Ascomycota</taxon>
        <taxon>Pezizomycotina</taxon>
        <taxon>Dothideomycetes</taxon>
        <taxon>Dothideomycetidae</taxon>
        <taxon>Mycosphaerellales</taxon>
        <taxon>Mycosphaerellaceae</taxon>
        <taxon>Dothistroma</taxon>
    </lineage>
</organism>
<accession>N1PTI3</accession>
<sequence>MKRALRTFTQPVVYRTTRTIRPFSSTFARQDTIPFHVDGQGTGVAQAVGVKDTPHTIYTDAYPAFGGNNVHPSPLHFNLAALSSCTQVTGSIVAKDHGIRLKEWKVSVTGHLDPAVLVGGAEGNGNWNSITLDVEVAAEADAAKFDKWTSEVERRCPVTQLFKRSGAEWSSKWVNKN</sequence>
<evidence type="ECO:0000313" key="1">
    <source>
        <dbReference type="EMBL" id="EME45714.1"/>
    </source>
</evidence>
<dbReference type="InterPro" id="IPR003718">
    <property type="entry name" value="OsmC/Ohr_fam"/>
</dbReference>
<dbReference type="AlphaFoldDB" id="N1PTI3"/>
<reference evidence="1 2" key="2">
    <citation type="journal article" date="2012" name="PLoS Pathog.">
        <title>Diverse lifestyles and strategies of plant pathogenesis encoded in the genomes of eighteen Dothideomycetes fungi.</title>
        <authorList>
            <person name="Ohm R.A."/>
            <person name="Feau N."/>
            <person name="Henrissat B."/>
            <person name="Schoch C.L."/>
            <person name="Horwitz B.A."/>
            <person name="Barry K.W."/>
            <person name="Condon B.J."/>
            <person name="Copeland A.C."/>
            <person name="Dhillon B."/>
            <person name="Glaser F."/>
            <person name="Hesse C.N."/>
            <person name="Kosti I."/>
            <person name="LaButti K."/>
            <person name="Lindquist E.A."/>
            <person name="Lucas S."/>
            <person name="Salamov A.A."/>
            <person name="Bradshaw R.E."/>
            <person name="Ciuffetti L."/>
            <person name="Hamelin R.C."/>
            <person name="Kema G.H.J."/>
            <person name="Lawrence C."/>
            <person name="Scott J.A."/>
            <person name="Spatafora J.W."/>
            <person name="Turgeon B.G."/>
            <person name="de Wit P.J.G.M."/>
            <person name="Zhong S."/>
            <person name="Goodwin S.B."/>
            <person name="Grigoriev I.V."/>
        </authorList>
    </citation>
    <scope>NUCLEOTIDE SEQUENCE [LARGE SCALE GENOMIC DNA]</scope>
    <source>
        <strain evidence="2">NZE10 / CBS 128990</strain>
    </source>
</reference>
<dbReference type="Pfam" id="PF02566">
    <property type="entry name" value="OsmC"/>
    <property type="match status" value="1"/>
</dbReference>
<dbReference type="OrthoDB" id="3906254at2759"/>
<dbReference type="SUPFAM" id="SSF82784">
    <property type="entry name" value="OsmC-like"/>
    <property type="match status" value="1"/>
</dbReference>
<dbReference type="STRING" id="675120.N1PTI3"/>
<dbReference type="HOGENOM" id="CLU_100275_0_0_1"/>
<evidence type="ECO:0008006" key="3">
    <source>
        <dbReference type="Google" id="ProtNLM"/>
    </source>
</evidence>
<dbReference type="InterPro" id="IPR036102">
    <property type="entry name" value="OsmC/Ohrsf"/>
</dbReference>
<gene>
    <name evidence="1" type="ORF">DOTSEDRAFT_171295</name>
</gene>
<evidence type="ECO:0000313" key="2">
    <source>
        <dbReference type="Proteomes" id="UP000016933"/>
    </source>
</evidence>
<proteinExistence type="predicted"/>
<dbReference type="InterPro" id="IPR015946">
    <property type="entry name" value="KH_dom-like_a/b"/>
</dbReference>
<dbReference type="InterPro" id="IPR052924">
    <property type="entry name" value="OsmC/Ohr_hydroprdx_reductase"/>
</dbReference>
<dbReference type="Proteomes" id="UP000016933">
    <property type="component" value="Unassembled WGS sequence"/>
</dbReference>
<dbReference type="PANTHER" id="PTHR35368:SF1">
    <property type="entry name" value="HYDROPEROXIDE REDUCTASE"/>
    <property type="match status" value="1"/>
</dbReference>
<dbReference type="eggNOG" id="ENOG502SD2C">
    <property type="taxonomic scope" value="Eukaryota"/>
</dbReference>
<dbReference type="EMBL" id="KB446538">
    <property type="protein sequence ID" value="EME45714.1"/>
    <property type="molecule type" value="Genomic_DNA"/>
</dbReference>
<name>N1PTI3_DOTSN</name>
<protein>
    <recommendedName>
        <fullName evidence="3">OsmC-like protein</fullName>
    </recommendedName>
</protein>
<dbReference type="PANTHER" id="PTHR35368">
    <property type="entry name" value="HYDROPEROXIDE REDUCTASE"/>
    <property type="match status" value="1"/>
</dbReference>
<dbReference type="OMA" id="KSKWINE"/>
<dbReference type="Gene3D" id="3.30.300.20">
    <property type="match status" value="1"/>
</dbReference>
<reference evidence="2" key="1">
    <citation type="journal article" date="2012" name="PLoS Genet.">
        <title>The genomes of the fungal plant pathogens Cladosporium fulvum and Dothistroma septosporum reveal adaptation to different hosts and lifestyles but also signatures of common ancestry.</title>
        <authorList>
            <person name="de Wit P.J.G.M."/>
            <person name="van der Burgt A."/>
            <person name="Oekmen B."/>
            <person name="Stergiopoulos I."/>
            <person name="Abd-Elsalam K.A."/>
            <person name="Aerts A.L."/>
            <person name="Bahkali A.H."/>
            <person name="Beenen H.G."/>
            <person name="Chettri P."/>
            <person name="Cox M.P."/>
            <person name="Datema E."/>
            <person name="de Vries R.P."/>
            <person name="Dhillon B."/>
            <person name="Ganley A.R."/>
            <person name="Griffiths S.A."/>
            <person name="Guo Y."/>
            <person name="Hamelin R.C."/>
            <person name="Henrissat B."/>
            <person name="Kabir M.S."/>
            <person name="Jashni M.K."/>
            <person name="Kema G."/>
            <person name="Klaubauf S."/>
            <person name="Lapidus A."/>
            <person name="Levasseur A."/>
            <person name="Lindquist E."/>
            <person name="Mehrabi R."/>
            <person name="Ohm R.A."/>
            <person name="Owen T.J."/>
            <person name="Salamov A."/>
            <person name="Schwelm A."/>
            <person name="Schijlen E."/>
            <person name="Sun H."/>
            <person name="van den Burg H.A."/>
            <person name="van Ham R.C.H.J."/>
            <person name="Zhang S."/>
            <person name="Goodwin S.B."/>
            <person name="Grigoriev I.V."/>
            <person name="Collemare J."/>
            <person name="Bradshaw R.E."/>
        </authorList>
    </citation>
    <scope>NUCLEOTIDE SEQUENCE [LARGE SCALE GENOMIC DNA]</scope>
    <source>
        <strain evidence="2">NZE10 / CBS 128990</strain>
    </source>
</reference>